<dbReference type="VEuPathDB" id="FungiDB:Z518_08423"/>
<gene>
    <name evidence="2" type="ORF">Z518_08423</name>
</gene>
<evidence type="ECO:0000313" key="3">
    <source>
        <dbReference type="Proteomes" id="UP000053617"/>
    </source>
</evidence>
<dbReference type="GeneID" id="25296494"/>
<accession>A0A0D2FKN2</accession>
<dbReference type="HOGENOM" id="CLU_2741425_0_0_1"/>
<keyword evidence="3" id="KW-1185">Reference proteome</keyword>
<dbReference type="Proteomes" id="UP000053617">
    <property type="component" value="Unassembled WGS sequence"/>
</dbReference>
<sequence>MAGSALIVYADSREEVVSILENDAYGHGGVWDVANADIKPTVPDGGQDPDAIEPSDEIGSRAGMRRWKGRE</sequence>
<protein>
    <submittedName>
        <fullName evidence="2">Uncharacterized protein</fullName>
    </submittedName>
</protein>
<dbReference type="OrthoDB" id="5519740at2759"/>
<dbReference type="Gene3D" id="3.30.70.1060">
    <property type="entry name" value="Dimeric alpha+beta barrel"/>
    <property type="match status" value="1"/>
</dbReference>
<dbReference type="RefSeq" id="XP_013269618.1">
    <property type="nucleotide sequence ID" value="XM_013414164.1"/>
</dbReference>
<dbReference type="AlphaFoldDB" id="A0A0D2FKN2"/>
<reference evidence="2 3" key="1">
    <citation type="submission" date="2015-01" db="EMBL/GenBank/DDBJ databases">
        <title>The Genome Sequence of Rhinocladiella mackenzie CBS 650.93.</title>
        <authorList>
            <consortium name="The Broad Institute Genomics Platform"/>
            <person name="Cuomo C."/>
            <person name="de Hoog S."/>
            <person name="Gorbushina A."/>
            <person name="Stielow B."/>
            <person name="Teixiera M."/>
            <person name="Abouelleil A."/>
            <person name="Chapman S.B."/>
            <person name="Priest M."/>
            <person name="Young S.K."/>
            <person name="Wortman J."/>
            <person name="Nusbaum C."/>
            <person name="Birren B."/>
        </authorList>
    </citation>
    <scope>NUCLEOTIDE SEQUENCE [LARGE SCALE GENOMIC DNA]</scope>
    <source>
        <strain evidence="2 3">CBS 650.93</strain>
    </source>
</reference>
<dbReference type="EMBL" id="KN847480">
    <property type="protein sequence ID" value="KIX02482.1"/>
    <property type="molecule type" value="Genomic_DNA"/>
</dbReference>
<evidence type="ECO:0000256" key="1">
    <source>
        <dbReference type="SAM" id="MobiDB-lite"/>
    </source>
</evidence>
<name>A0A0D2FKN2_9EURO</name>
<proteinExistence type="predicted"/>
<organism evidence="2 3">
    <name type="scientific">Rhinocladiella mackenziei CBS 650.93</name>
    <dbReference type="NCBI Taxonomy" id="1442369"/>
    <lineage>
        <taxon>Eukaryota</taxon>
        <taxon>Fungi</taxon>
        <taxon>Dikarya</taxon>
        <taxon>Ascomycota</taxon>
        <taxon>Pezizomycotina</taxon>
        <taxon>Eurotiomycetes</taxon>
        <taxon>Chaetothyriomycetidae</taxon>
        <taxon>Chaetothyriales</taxon>
        <taxon>Herpotrichiellaceae</taxon>
        <taxon>Rhinocladiella</taxon>
    </lineage>
</organism>
<feature type="region of interest" description="Disordered" evidence="1">
    <location>
        <begin position="40"/>
        <end position="71"/>
    </location>
</feature>
<evidence type="ECO:0000313" key="2">
    <source>
        <dbReference type="EMBL" id="KIX02482.1"/>
    </source>
</evidence>